<dbReference type="GO" id="GO:0003700">
    <property type="term" value="F:DNA-binding transcription factor activity"/>
    <property type="evidence" value="ECO:0007669"/>
    <property type="project" value="InterPro"/>
</dbReference>
<evidence type="ECO:0000256" key="4">
    <source>
        <dbReference type="SAM" id="Phobius"/>
    </source>
</evidence>
<dbReference type="Gene3D" id="1.10.10.60">
    <property type="entry name" value="Homeodomain-like"/>
    <property type="match status" value="1"/>
</dbReference>
<feature type="transmembrane region" description="Helical" evidence="4">
    <location>
        <begin position="212"/>
        <end position="230"/>
    </location>
</feature>
<name>A0A8G2G331_FLAPS</name>
<sequence length="379" mass="44359">MDKISILIIITAISLIISLILALFLFTVKTTNKASNLLFAIFLLVTAIDISEPIFNEIFHSPSNLRMFRNTFAFIQIPVFYVYVLSVCYSDFKLKTRHLLHFIPFLISNLILFPRFYSVGVISKINFLKNHLNMIELQFNHILIHIQFIIYFIAVFIILKKAKKLYLENYAGININSYNWLFQFTIVLTILYLIALFKNIFKFADYSNISEWLKIGLLILQLFITCWYLFKALNNPHLFRNIDSKLKLVSDIVLEVKNNNQVMAIEKEFNSTLLKLKNYMIEKKPFLNPSITIQNISDDIKIPVRDLSLLINHKLGQHFFDFINTYRIEQAMIILKDSAKKDETILEILYEVGFNSKSSFNTAFKKHTGTTPTSYRKQL</sequence>
<dbReference type="InterPro" id="IPR018062">
    <property type="entry name" value="HTH_AraC-typ_CS"/>
</dbReference>
<feature type="transmembrane region" description="Helical" evidence="4">
    <location>
        <begin position="67"/>
        <end position="87"/>
    </location>
</feature>
<keyword evidence="4" id="KW-1133">Transmembrane helix</keyword>
<feature type="transmembrane region" description="Helical" evidence="4">
    <location>
        <begin position="6"/>
        <end position="25"/>
    </location>
</feature>
<keyword evidence="4" id="KW-0812">Transmembrane</keyword>
<dbReference type="InterPro" id="IPR018060">
    <property type="entry name" value="HTH_AraC"/>
</dbReference>
<dbReference type="PANTHER" id="PTHR43280:SF29">
    <property type="entry name" value="ARAC-FAMILY TRANSCRIPTIONAL REGULATOR"/>
    <property type="match status" value="1"/>
</dbReference>
<organism evidence="5 6">
    <name type="scientific">Flavobacterium psychrophilum</name>
    <dbReference type="NCBI Taxonomy" id="96345"/>
    <lineage>
        <taxon>Bacteria</taxon>
        <taxon>Pseudomonadati</taxon>
        <taxon>Bacteroidota</taxon>
        <taxon>Flavobacteriia</taxon>
        <taxon>Flavobacteriales</taxon>
        <taxon>Flavobacteriaceae</taxon>
        <taxon>Flavobacterium</taxon>
    </lineage>
</organism>
<dbReference type="SUPFAM" id="SSF46689">
    <property type="entry name" value="Homeodomain-like"/>
    <property type="match status" value="1"/>
</dbReference>
<dbReference type="Pfam" id="PF12833">
    <property type="entry name" value="HTH_18"/>
    <property type="match status" value="1"/>
</dbReference>
<dbReference type="GO" id="GO:0043565">
    <property type="term" value="F:sequence-specific DNA binding"/>
    <property type="evidence" value="ECO:0007669"/>
    <property type="project" value="InterPro"/>
</dbReference>
<accession>A0A8G2G331</accession>
<dbReference type="PANTHER" id="PTHR43280">
    <property type="entry name" value="ARAC-FAMILY TRANSCRIPTIONAL REGULATOR"/>
    <property type="match status" value="1"/>
</dbReference>
<dbReference type="EMBL" id="CP059075">
    <property type="protein sequence ID" value="QRE04716.1"/>
    <property type="molecule type" value="Genomic_DNA"/>
</dbReference>
<evidence type="ECO:0000256" key="2">
    <source>
        <dbReference type="ARBA" id="ARBA00023125"/>
    </source>
</evidence>
<keyword evidence="2" id="KW-0238">DNA-binding</keyword>
<dbReference type="RefSeq" id="WP_063742757.1">
    <property type="nucleotide sequence ID" value="NZ_CP081493.1"/>
</dbReference>
<keyword evidence="1" id="KW-0805">Transcription regulation</keyword>
<feature type="transmembrane region" description="Helical" evidence="4">
    <location>
        <begin position="99"/>
        <end position="117"/>
    </location>
</feature>
<evidence type="ECO:0000256" key="1">
    <source>
        <dbReference type="ARBA" id="ARBA00023015"/>
    </source>
</evidence>
<keyword evidence="3" id="KW-0804">Transcription</keyword>
<feature type="transmembrane region" description="Helical" evidence="4">
    <location>
        <begin position="180"/>
        <end position="200"/>
    </location>
</feature>
<evidence type="ECO:0000256" key="3">
    <source>
        <dbReference type="ARBA" id="ARBA00023163"/>
    </source>
</evidence>
<gene>
    <name evidence="5" type="ORF">H0H26_03710</name>
</gene>
<dbReference type="InterPro" id="IPR009057">
    <property type="entry name" value="Homeodomain-like_sf"/>
</dbReference>
<feature type="transmembrane region" description="Helical" evidence="4">
    <location>
        <begin position="37"/>
        <end position="55"/>
    </location>
</feature>
<reference evidence="5 6" key="1">
    <citation type="submission" date="2020-07" db="EMBL/GenBank/DDBJ databases">
        <title>Genomic characterization of Flavobacterium psychrophilum strains.</title>
        <authorList>
            <person name="Castillo D."/>
            <person name="Jorgensen J."/>
            <person name="Middelboe M."/>
        </authorList>
    </citation>
    <scope>NUCLEOTIDE SEQUENCE [LARGE SCALE GENOMIC DNA]</scope>
    <source>
        <strain evidence="5 6">FPS-R7</strain>
    </source>
</reference>
<dbReference type="InterPro" id="IPR020449">
    <property type="entry name" value="Tscrpt_reg_AraC-type_HTH"/>
</dbReference>
<dbReference type="PROSITE" id="PS01124">
    <property type="entry name" value="HTH_ARAC_FAMILY_2"/>
    <property type="match status" value="1"/>
</dbReference>
<dbReference type="PROSITE" id="PS00041">
    <property type="entry name" value="HTH_ARAC_FAMILY_1"/>
    <property type="match status" value="1"/>
</dbReference>
<keyword evidence="4" id="KW-0472">Membrane</keyword>
<dbReference type="Proteomes" id="UP000596329">
    <property type="component" value="Chromosome"/>
</dbReference>
<proteinExistence type="predicted"/>
<dbReference type="AlphaFoldDB" id="A0A8G2G331"/>
<dbReference type="PRINTS" id="PR00032">
    <property type="entry name" value="HTHARAC"/>
</dbReference>
<feature type="transmembrane region" description="Helical" evidence="4">
    <location>
        <begin position="137"/>
        <end position="159"/>
    </location>
</feature>
<protein>
    <submittedName>
        <fullName evidence="5">AraC family transcriptional regulator</fullName>
    </submittedName>
</protein>
<evidence type="ECO:0000313" key="5">
    <source>
        <dbReference type="EMBL" id="QRE04716.1"/>
    </source>
</evidence>
<dbReference type="SMART" id="SM00342">
    <property type="entry name" value="HTH_ARAC"/>
    <property type="match status" value="1"/>
</dbReference>
<evidence type="ECO:0000313" key="6">
    <source>
        <dbReference type="Proteomes" id="UP000596329"/>
    </source>
</evidence>